<evidence type="ECO:0000313" key="1">
    <source>
        <dbReference type="EMBL" id="ALV28539.1"/>
    </source>
</evidence>
<name>A0A0U3NAZ7_9HYPH</name>
<reference evidence="1 2" key="1">
    <citation type="submission" date="2015-10" db="EMBL/GenBank/DDBJ databases">
        <title>The world's first case of liver abscess caused by Pannonibacter phragmitetus.</title>
        <authorList>
            <person name="Ming D."/>
            <person name="Wang M."/>
            <person name="Zhou Y."/>
            <person name="Jiang T."/>
            <person name="Hu S."/>
        </authorList>
    </citation>
    <scope>NUCLEOTIDE SEQUENCE [LARGE SCALE GENOMIC DNA]</scope>
    <source>
        <strain evidence="1 2">31801</strain>
    </source>
</reference>
<evidence type="ECO:0000313" key="2">
    <source>
        <dbReference type="Proteomes" id="UP000064921"/>
    </source>
</evidence>
<dbReference type="AlphaFoldDB" id="A0A0U3NAZ7"/>
<dbReference type="Gene3D" id="3.30.565.10">
    <property type="entry name" value="Histidine kinase-like ATPase, C-terminal domain"/>
    <property type="match status" value="1"/>
</dbReference>
<dbReference type="KEGG" id="pphr:APZ00_16935"/>
<dbReference type="InterPro" id="IPR036890">
    <property type="entry name" value="HATPase_C_sf"/>
</dbReference>
<gene>
    <name evidence="1" type="ORF">APZ00_16935</name>
</gene>
<dbReference type="STRING" id="121719.APZ00_16935"/>
<keyword evidence="2" id="KW-1185">Reference proteome</keyword>
<organism evidence="1 2">
    <name type="scientific">Pannonibacter phragmitetus</name>
    <dbReference type="NCBI Taxonomy" id="121719"/>
    <lineage>
        <taxon>Bacteria</taxon>
        <taxon>Pseudomonadati</taxon>
        <taxon>Pseudomonadota</taxon>
        <taxon>Alphaproteobacteria</taxon>
        <taxon>Hyphomicrobiales</taxon>
        <taxon>Stappiaceae</taxon>
        <taxon>Pannonibacter</taxon>
    </lineage>
</organism>
<dbReference type="EMBL" id="CP013068">
    <property type="protein sequence ID" value="ALV28539.1"/>
    <property type="molecule type" value="Genomic_DNA"/>
</dbReference>
<dbReference type="Proteomes" id="UP000064921">
    <property type="component" value="Chromosome"/>
</dbReference>
<dbReference type="RefSeq" id="WP_058899625.1">
    <property type="nucleotide sequence ID" value="NZ_CP013068.1"/>
</dbReference>
<proteinExistence type="predicted"/>
<protein>
    <submittedName>
        <fullName evidence="1">ATPase</fullName>
    </submittedName>
</protein>
<dbReference type="SUPFAM" id="SSF55874">
    <property type="entry name" value="ATPase domain of HSP90 chaperone/DNA topoisomerase II/histidine kinase"/>
    <property type="match status" value="1"/>
</dbReference>
<sequence length="668" mass="76338">MSNVNVRRLVENIRSGTNVYTPLVELVVNAIQAIDQKGVKNGLIQIEILRSGQADIIDRLEDIDGFIVKDNGVGFTKSNRDSFDTLYTEQKIADGGKGFGRFTCLKYFDQVKVASTFADGDALHDRSFRMGFDKDIIVDEKTTASDKRETGTAVEISGIKSVKFPDKRLDTVSRVIVERLLPYFVDKDRACPRIVIREAKEPSGGVALNDYLGKENSQIIEMRVEQGTFTLTANEEAKDFQVRVFKFYAPRSSKSKVSLVAHRREVTDNALQAYIPEFAEEFYEAGPDQDLSKGRNFVVKSYVFGNYLNDNVSLERGEFRFQADNDLLNGISQSEIEQKAAEIAQSAVGSEITERKRRKEARIADYVSADAPWHRTLANEVNFDALPMRPSNQDIELHLQKKKYEKEIQTRSQVAALLKSENPDELGEKITQLMESISDTSKNDLIHYVSMRKCVLDLFSKSLEIDADGKHKSEGDVHDIIMRRKKDSEDLDYDAHNLWMLDERLNFSSYVSSDKPLNRPNGDRTDITIYNRRVAFRGENEASNPITIFEFKKPQRDNFADPSSKEDPIQQIVRYVNQIRDGKFKTPAGRDIIVNGTTPFYGYVVCDLTAKVRKWLEFEKDFTPMPDGLGWFRWFGNNSLYMEVLSWTKLLRDAEMRNKIFFNKLGID</sequence>
<accession>A0A0U3NAZ7</accession>